<dbReference type="Pfam" id="PF22725">
    <property type="entry name" value="GFO_IDH_MocA_C3"/>
    <property type="match status" value="1"/>
</dbReference>
<dbReference type="SUPFAM" id="SSF55347">
    <property type="entry name" value="Glyceraldehyde-3-phosphate dehydrogenase-like, C-terminal domain"/>
    <property type="match status" value="1"/>
</dbReference>
<dbReference type="EMBL" id="JAGSXH010000125">
    <property type="protein sequence ID" value="MBS2966155.1"/>
    <property type="molecule type" value="Genomic_DNA"/>
</dbReference>
<dbReference type="PANTHER" id="PTHR43818">
    <property type="entry name" value="BCDNA.GH03377"/>
    <property type="match status" value="1"/>
</dbReference>
<feature type="domain" description="Gfo/Idh/MocA-like oxidoreductase N-terminal" evidence="3">
    <location>
        <begin position="6"/>
        <end position="122"/>
    </location>
</feature>
<evidence type="ECO:0000259" key="3">
    <source>
        <dbReference type="Pfam" id="PF01408"/>
    </source>
</evidence>
<evidence type="ECO:0000259" key="4">
    <source>
        <dbReference type="Pfam" id="PF22725"/>
    </source>
</evidence>
<evidence type="ECO:0000313" key="6">
    <source>
        <dbReference type="Proteomes" id="UP000677913"/>
    </source>
</evidence>
<dbReference type="GO" id="GO:0000166">
    <property type="term" value="F:nucleotide binding"/>
    <property type="evidence" value="ECO:0007669"/>
    <property type="project" value="InterPro"/>
</dbReference>
<feature type="compositionally biased region" description="Basic residues" evidence="2">
    <location>
        <begin position="229"/>
        <end position="238"/>
    </location>
</feature>
<evidence type="ECO:0000256" key="1">
    <source>
        <dbReference type="ARBA" id="ARBA00023002"/>
    </source>
</evidence>
<dbReference type="AlphaFoldDB" id="A0A8J7WSV2"/>
<dbReference type="InterPro" id="IPR000683">
    <property type="entry name" value="Gfo/Idh/MocA-like_OxRdtase_N"/>
</dbReference>
<accession>A0A8J7WSV2</accession>
<dbReference type="GO" id="GO:0016491">
    <property type="term" value="F:oxidoreductase activity"/>
    <property type="evidence" value="ECO:0007669"/>
    <property type="project" value="UniProtKB-KW"/>
</dbReference>
<evidence type="ECO:0000313" key="5">
    <source>
        <dbReference type="EMBL" id="MBS2966155.1"/>
    </source>
</evidence>
<feature type="region of interest" description="Disordered" evidence="2">
    <location>
        <begin position="214"/>
        <end position="244"/>
    </location>
</feature>
<protein>
    <submittedName>
        <fullName evidence="5">Gfo/Idh/MocA family oxidoreductase</fullName>
    </submittedName>
</protein>
<dbReference type="SUPFAM" id="SSF51735">
    <property type="entry name" value="NAD(P)-binding Rossmann-fold domains"/>
    <property type="match status" value="1"/>
</dbReference>
<dbReference type="Proteomes" id="UP000677913">
    <property type="component" value="Unassembled WGS sequence"/>
</dbReference>
<keyword evidence="1" id="KW-0560">Oxidoreductase</keyword>
<dbReference type="RefSeq" id="WP_211470951.1">
    <property type="nucleotide sequence ID" value="NZ_JAGSXH010000125.1"/>
</dbReference>
<dbReference type="InterPro" id="IPR050463">
    <property type="entry name" value="Gfo/Idh/MocA_oxidrdct_glycsds"/>
</dbReference>
<feature type="domain" description="GFO/IDH/MocA-like oxidoreductase" evidence="4">
    <location>
        <begin position="134"/>
        <end position="289"/>
    </location>
</feature>
<dbReference type="PANTHER" id="PTHR43818:SF11">
    <property type="entry name" value="BCDNA.GH03377"/>
    <property type="match status" value="1"/>
</dbReference>
<sequence length="389" mass="41836">MVEAPLRVAIAGAGMVARLHLDAARRAGAYVVGVCASTPERGKLAAERFGLARAFETAEQLAVSDEVDVVHVCTPNDSHVRLAELALRAGKHVVCEKPLAPAAGEADALVRLARESGLIAAVPFVYRYHPMAVEARERVRGGYTGEVRLIHGHYLQDWLSRPGDNNWRVDPRLGGPSRAFADIGSHWCDLVEWVTGHRISELIAETQTVLPTRFGSGRQTFSDGASRRGPQRGPRRGPHSAGARVTTEDAVQVLLRTDRGASGALTVSQVSPGRKNRLWFEIDGAEASLAFDQENPESLFAGSRAGNARLLRDAALLSPEAARLSVLPPGHPMGYADCFAGFVADVYAAVRAEAAPHVPVFPTFADAARTVRLTEAVLLSARSRSWIEV</sequence>
<dbReference type="Gene3D" id="3.30.360.10">
    <property type="entry name" value="Dihydrodipicolinate Reductase, domain 2"/>
    <property type="match status" value="1"/>
</dbReference>
<dbReference type="Pfam" id="PF01408">
    <property type="entry name" value="GFO_IDH_MocA"/>
    <property type="match status" value="1"/>
</dbReference>
<gene>
    <name evidence="5" type="ORF">KGA66_24125</name>
</gene>
<organism evidence="5 6">
    <name type="scientific">Actinocrinis puniceicyclus</name>
    <dbReference type="NCBI Taxonomy" id="977794"/>
    <lineage>
        <taxon>Bacteria</taxon>
        <taxon>Bacillati</taxon>
        <taxon>Actinomycetota</taxon>
        <taxon>Actinomycetes</taxon>
        <taxon>Catenulisporales</taxon>
        <taxon>Actinospicaceae</taxon>
        <taxon>Actinocrinis</taxon>
    </lineage>
</organism>
<proteinExistence type="predicted"/>
<evidence type="ECO:0000256" key="2">
    <source>
        <dbReference type="SAM" id="MobiDB-lite"/>
    </source>
</evidence>
<dbReference type="Gene3D" id="3.40.50.720">
    <property type="entry name" value="NAD(P)-binding Rossmann-like Domain"/>
    <property type="match status" value="1"/>
</dbReference>
<reference evidence="5" key="1">
    <citation type="submission" date="2021-04" db="EMBL/GenBank/DDBJ databases">
        <title>Genome based classification of Actinospica acidithermotolerans sp. nov., an actinobacterium isolated from an Indonesian hot spring.</title>
        <authorList>
            <person name="Kusuma A.B."/>
            <person name="Putra K.E."/>
            <person name="Nafisah S."/>
            <person name="Loh J."/>
            <person name="Nouioui I."/>
            <person name="Goodfellow M."/>
        </authorList>
    </citation>
    <scope>NUCLEOTIDE SEQUENCE</scope>
    <source>
        <strain evidence="5">DSM 45618</strain>
    </source>
</reference>
<name>A0A8J7WSV2_9ACTN</name>
<keyword evidence="6" id="KW-1185">Reference proteome</keyword>
<dbReference type="InterPro" id="IPR036291">
    <property type="entry name" value="NAD(P)-bd_dom_sf"/>
</dbReference>
<comment type="caution">
    <text evidence="5">The sequence shown here is derived from an EMBL/GenBank/DDBJ whole genome shotgun (WGS) entry which is preliminary data.</text>
</comment>
<dbReference type="InterPro" id="IPR055170">
    <property type="entry name" value="GFO_IDH_MocA-like_dom"/>
</dbReference>